<dbReference type="InterPro" id="IPR052954">
    <property type="entry name" value="GPCR-Ligand_Int"/>
</dbReference>
<organism evidence="7 8">
    <name type="scientific">Biomphalaria pfeifferi</name>
    <name type="common">Bloodfluke planorb</name>
    <name type="synonym">Freshwater snail</name>
    <dbReference type="NCBI Taxonomy" id="112525"/>
    <lineage>
        <taxon>Eukaryota</taxon>
        <taxon>Metazoa</taxon>
        <taxon>Spiralia</taxon>
        <taxon>Lophotrochozoa</taxon>
        <taxon>Mollusca</taxon>
        <taxon>Gastropoda</taxon>
        <taxon>Heterobranchia</taxon>
        <taxon>Euthyneura</taxon>
        <taxon>Panpulmonata</taxon>
        <taxon>Hygrophila</taxon>
        <taxon>Lymnaeoidea</taxon>
        <taxon>Planorbidae</taxon>
        <taxon>Biomphalaria</taxon>
    </lineage>
</organism>
<feature type="transmembrane region" description="Helical" evidence="5">
    <location>
        <begin position="97"/>
        <end position="122"/>
    </location>
</feature>
<dbReference type="Proteomes" id="UP001233172">
    <property type="component" value="Unassembled WGS sequence"/>
</dbReference>
<dbReference type="PROSITE" id="PS50262">
    <property type="entry name" value="G_PROTEIN_RECEP_F1_2"/>
    <property type="match status" value="1"/>
</dbReference>
<keyword evidence="7" id="KW-0675">Receptor</keyword>
<accession>A0AAD8C7V0</accession>
<evidence type="ECO:0000256" key="2">
    <source>
        <dbReference type="ARBA" id="ARBA00022692"/>
    </source>
</evidence>
<feature type="transmembrane region" description="Helical" evidence="5">
    <location>
        <begin position="301"/>
        <end position="325"/>
    </location>
</feature>
<dbReference type="AlphaFoldDB" id="A0AAD8C7V0"/>
<evidence type="ECO:0000313" key="8">
    <source>
        <dbReference type="Proteomes" id="UP001233172"/>
    </source>
</evidence>
<sequence>MNEKILTYDNQLVSRNLIEFLEIIFIIPSNFLISMTGMLANLFNVMILTRLGFKQSMSYGTMALSLTDLMVSSLQWMSELCYVLDSVLQDTALDFMALGVFPIGWMRYAGLYISGWITALIATERCFCVVFPFNVKHICSKSIYALALFAIYIIYLSFVVPIIVIERLTWHQVADSSSHNSSMKYILTVFVDDTAIELEKLFDSVCVFGLALLSQIILIVSTFYMVYALRSSSRIRTSLLTYKPVSETQENQSSLSLKEKKLIIVAVRLAVIILACSVPRYFVIAIFAMVPTLQEKDNLSLVLFLFDVSDIFFNVNCFCTFFVYFSVNRNFKRIFLHLVCSKG</sequence>
<keyword evidence="3 5" id="KW-1133">Transmembrane helix</keyword>
<evidence type="ECO:0000259" key="6">
    <source>
        <dbReference type="PROSITE" id="PS50262"/>
    </source>
</evidence>
<dbReference type="EMBL" id="JASAOG010000006">
    <property type="protein sequence ID" value="KAK0067960.1"/>
    <property type="molecule type" value="Genomic_DNA"/>
</dbReference>
<feature type="transmembrane region" description="Helical" evidence="5">
    <location>
        <begin position="207"/>
        <end position="229"/>
    </location>
</feature>
<dbReference type="PANTHER" id="PTHR46641">
    <property type="entry name" value="FMRFAMIDE RECEPTOR-RELATED"/>
    <property type="match status" value="1"/>
</dbReference>
<dbReference type="GO" id="GO:0016020">
    <property type="term" value="C:membrane"/>
    <property type="evidence" value="ECO:0007669"/>
    <property type="project" value="UniProtKB-SubCell"/>
</dbReference>
<keyword evidence="4 5" id="KW-0472">Membrane</keyword>
<comment type="subcellular location">
    <subcellularLocation>
        <location evidence="1">Membrane</location>
    </subcellularLocation>
</comment>
<name>A0AAD8C7V0_BIOPF</name>
<evidence type="ECO:0000256" key="4">
    <source>
        <dbReference type="ARBA" id="ARBA00023136"/>
    </source>
</evidence>
<reference evidence="7" key="1">
    <citation type="journal article" date="2023" name="PLoS Negl. Trop. Dis.">
        <title>A genome sequence for Biomphalaria pfeifferi, the major vector snail for the human-infecting parasite Schistosoma mansoni.</title>
        <authorList>
            <person name="Bu L."/>
            <person name="Lu L."/>
            <person name="Laidemitt M.R."/>
            <person name="Zhang S.M."/>
            <person name="Mutuku M."/>
            <person name="Mkoji G."/>
            <person name="Steinauer M."/>
            <person name="Loker E.S."/>
        </authorList>
    </citation>
    <scope>NUCLEOTIDE SEQUENCE</scope>
    <source>
        <strain evidence="7">KasaAsao</strain>
    </source>
</reference>
<gene>
    <name evidence="7" type="ORF">Bpfe_002801</name>
</gene>
<evidence type="ECO:0000256" key="5">
    <source>
        <dbReference type="SAM" id="Phobius"/>
    </source>
</evidence>
<protein>
    <submittedName>
        <fullName evidence="7">Neuromedin-U receptor 2</fullName>
    </submittedName>
</protein>
<feature type="transmembrane region" description="Helical" evidence="5">
    <location>
        <begin position="20"/>
        <end position="47"/>
    </location>
</feature>
<keyword evidence="2 5" id="KW-0812">Transmembrane</keyword>
<evidence type="ECO:0000256" key="3">
    <source>
        <dbReference type="ARBA" id="ARBA00022989"/>
    </source>
</evidence>
<dbReference type="InterPro" id="IPR017452">
    <property type="entry name" value="GPCR_Rhodpsn_7TM"/>
</dbReference>
<evidence type="ECO:0000256" key="1">
    <source>
        <dbReference type="ARBA" id="ARBA00004370"/>
    </source>
</evidence>
<proteinExistence type="predicted"/>
<keyword evidence="8" id="KW-1185">Reference proteome</keyword>
<feature type="transmembrane region" description="Helical" evidence="5">
    <location>
        <begin position="143"/>
        <end position="165"/>
    </location>
</feature>
<feature type="domain" description="G-protein coupled receptors family 1 profile" evidence="6">
    <location>
        <begin position="40"/>
        <end position="324"/>
    </location>
</feature>
<dbReference type="Gene3D" id="1.20.1070.10">
    <property type="entry name" value="Rhodopsin 7-helix transmembrane proteins"/>
    <property type="match status" value="1"/>
</dbReference>
<dbReference type="SUPFAM" id="SSF81321">
    <property type="entry name" value="Family A G protein-coupled receptor-like"/>
    <property type="match status" value="1"/>
</dbReference>
<dbReference type="PANTHER" id="PTHR46641:SF2">
    <property type="entry name" value="FMRFAMIDE RECEPTOR"/>
    <property type="match status" value="1"/>
</dbReference>
<reference evidence="7" key="2">
    <citation type="submission" date="2023-04" db="EMBL/GenBank/DDBJ databases">
        <authorList>
            <person name="Bu L."/>
            <person name="Lu L."/>
            <person name="Laidemitt M.R."/>
            <person name="Zhang S.M."/>
            <person name="Mutuku M."/>
            <person name="Mkoji G."/>
            <person name="Steinauer M."/>
            <person name="Loker E.S."/>
        </authorList>
    </citation>
    <scope>NUCLEOTIDE SEQUENCE</scope>
    <source>
        <strain evidence="7">KasaAsao</strain>
        <tissue evidence="7">Whole Snail</tissue>
    </source>
</reference>
<evidence type="ECO:0000313" key="7">
    <source>
        <dbReference type="EMBL" id="KAK0067960.1"/>
    </source>
</evidence>
<comment type="caution">
    <text evidence="7">The sequence shown here is derived from an EMBL/GenBank/DDBJ whole genome shotgun (WGS) entry which is preliminary data.</text>
</comment>
<feature type="transmembrane region" description="Helical" evidence="5">
    <location>
        <begin position="262"/>
        <end position="289"/>
    </location>
</feature>